<dbReference type="SUPFAM" id="SSF56784">
    <property type="entry name" value="HAD-like"/>
    <property type="match status" value="1"/>
</dbReference>
<dbReference type="NCBIfam" id="TIGR01549">
    <property type="entry name" value="HAD-SF-IA-v1"/>
    <property type="match status" value="1"/>
</dbReference>
<reference evidence="1 2" key="1">
    <citation type="submission" date="2020-08" db="EMBL/GenBank/DDBJ databases">
        <title>Genomic Encyclopedia of Type Strains, Phase IV (KMG-IV): sequencing the most valuable type-strain genomes for metagenomic binning, comparative biology and taxonomic classification.</title>
        <authorList>
            <person name="Goeker M."/>
        </authorList>
    </citation>
    <scope>NUCLEOTIDE SEQUENCE [LARGE SCALE GENOMIC DNA]</scope>
    <source>
        <strain evidence="1 2">DSM 44197</strain>
    </source>
</reference>
<dbReference type="EMBL" id="JACJIA010000007">
    <property type="protein sequence ID" value="MBA8953572.1"/>
    <property type="molecule type" value="Genomic_DNA"/>
</dbReference>
<dbReference type="RefSeq" id="WP_182845755.1">
    <property type="nucleotide sequence ID" value="NZ_BAAALP010000066.1"/>
</dbReference>
<dbReference type="PANTHER" id="PTHR43481">
    <property type="entry name" value="FRUCTOSE-1-PHOSPHATE PHOSPHATASE"/>
    <property type="match status" value="1"/>
</dbReference>
<organism evidence="1 2">
    <name type="scientific">Actinomadura namibiensis</name>
    <dbReference type="NCBI Taxonomy" id="182080"/>
    <lineage>
        <taxon>Bacteria</taxon>
        <taxon>Bacillati</taxon>
        <taxon>Actinomycetota</taxon>
        <taxon>Actinomycetes</taxon>
        <taxon>Streptosporangiales</taxon>
        <taxon>Thermomonosporaceae</taxon>
        <taxon>Actinomadura</taxon>
    </lineage>
</organism>
<dbReference type="InterPro" id="IPR036412">
    <property type="entry name" value="HAD-like_sf"/>
</dbReference>
<dbReference type="Gene3D" id="3.40.50.1000">
    <property type="entry name" value="HAD superfamily/HAD-like"/>
    <property type="match status" value="1"/>
</dbReference>
<keyword evidence="2" id="KW-1185">Reference proteome</keyword>
<name>A0A7W3LST3_ACTNM</name>
<evidence type="ECO:0000313" key="1">
    <source>
        <dbReference type="EMBL" id="MBA8953572.1"/>
    </source>
</evidence>
<evidence type="ECO:0000313" key="2">
    <source>
        <dbReference type="Proteomes" id="UP000572680"/>
    </source>
</evidence>
<accession>A0A7W3LST3</accession>
<dbReference type="PANTHER" id="PTHR43481:SF4">
    <property type="entry name" value="GLYCEROL-1-PHOSPHATE PHOSPHOHYDROLASE 1-RELATED"/>
    <property type="match status" value="1"/>
</dbReference>
<dbReference type="NCBIfam" id="TIGR01509">
    <property type="entry name" value="HAD-SF-IA-v3"/>
    <property type="match status" value="1"/>
</dbReference>
<dbReference type="Proteomes" id="UP000572680">
    <property type="component" value="Unassembled WGS sequence"/>
</dbReference>
<dbReference type="InterPro" id="IPR023214">
    <property type="entry name" value="HAD_sf"/>
</dbReference>
<keyword evidence="1" id="KW-0378">Hydrolase</keyword>
<dbReference type="SFLD" id="SFLDG01129">
    <property type="entry name" value="C1.5:_HAD__Beta-PGM__Phosphata"/>
    <property type="match status" value="1"/>
</dbReference>
<proteinExistence type="predicted"/>
<dbReference type="SFLD" id="SFLDG01135">
    <property type="entry name" value="C1.5.6:_HAD__Beta-PGM__Phospha"/>
    <property type="match status" value="1"/>
</dbReference>
<comment type="caution">
    <text evidence="1">The sequence shown here is derived from an EMBL/GenBank/DDBJ whole genome shotgun (WGS) entry which is preliminary data.</text>
</comment>
<protein>
    <submittedName>
        <fullName evidence="1">Sugar-phosphatase</fullName>
        <ecNumber evidence="1">3.1.3.23</ecNumber>
    </submittedName>
</protein>
<dbReference type="InterPro" id="IPR006439">
    <property type="entry name" value="HAD-SF_hydro_IA"/>
</dbReference>
<dbReference type="AlphaFoldDB" id="A0A7W3LST3"/>
<dbReference type="InterPro" id="IPR023198">
    <property type="entry name" value="PGP-like_dom2"/>
</dbReference>
<dbReference type="Gene3D" id="1.10.150.240">
    <property type="entry name" value="Putative phosphatase, domain 2"/>
    <property type="match status" value="1"/>
</dbReference>
<gene>
    <name evidence="1" type="ORF">HNR61_005225</name>
</gene>
<dbReference type="Pfam" id="PF00702">
    <property type="entry name" value="Hydrolase"/>
    <property type="match status" value="1"/>
</dbReference>
<dbReference type="InterPro" id="IPR051806">
    <property type="entry name" value="HAD-like_SPP"/>
</dbReference>
<dbReference type="SFLD" id="SFLDS00003">
    <property type="entry name" value="Haloacid_Dehalogenase"/>
    <property type="match status" value="1"/>
</dbReference>
<dbReference type="EC" id="3.1.3.23" evidence="1"/>
<sequence length="216" mass="22215">MTDVLDLPCAAVLFDVDGTLVDSTPLVEAAAHEWAAEYGIDPVRFLEGAHGRRTSDRIAEFLPPDRVRAATARLDELEASRSDGVAALPNAVGLLASLDGLPWAVVTSMDRGALLQRTGAAGVPLPRVVVTAEEVERGKPDPAGYLLAARRLGVDPARCVVVEDAPAGVRAGRAAGAAVLAVATSHPAAELAEADVVVPDLTAVTAVPGGLRVAVR</sequence>
<dbReference type="GO" id="GO:0050308">
    <property type="term" value="F:sugar-phosphatase activity"/>
    <property type="evidence" value="ECO:0007669"/>
    <property type="project" value="UniProtKB-EC"/>
</dbReference>